<evidence type="ECO:0000259" key="7">
    <source>
        <dbReference type="Pfam" id="PF00460"/>
    </source>
</evidence>
<reference evidence="9 10" key="1">
    <citation type="submission" date="2018-08" db="EMBL/GenBank/DDBJ databases">
        <title>Acidipila sp. 4G-K13, an acidobacterium isolated from forest soil.</title>
        <authorList>
            <person name="Gao Z.-H."/>
            <person name="Qiu L.-H."/>
        </authorList>
    </citation>
    <scope>NUCLEOTIDE SEQUENCE [LARGE SCALE GENOMIC DNA]</scope>
    <source>
        <strain evidence="9 10">4G-K13</strain>
    </source>
</reference>
<protein>
    <recommendedName>
        <fullName evidence="3 6">Flagellar basal-body rod protein FlgC</fullName>
    </recommendedName>
</protein>
<gene>
    <name evidence="9" type="primary">flgC</name>
    <name evidence="9" type="ORF">D0Y96_04480</name>
</gene>
<proteinExistence type="inferred from homology"/>
<dbReference type="RefSeq" id="WP_117298169.1">
    <property type="nucleotide sequence ID" value="NZ_QVQT02000002.1"/>
</dbReference>
<dbReference type="AlphaFoldDB" id="A0A372IR40"/>
<evidence type="ECO:0000256" key="6">
    <source>
        <dbReference type="RuleBase" id="RU362062"/>
    </source>
</evidence>
<feature type="domain" description="Flagellar basal body rod protein N-terminal" evidence="7">
    <location>
        <begin position="7"/>
        <end position="34"/>
    </location>
</feature>
<keyword evidence="10" id="KW-1185">Reference proteome</keyword>
<keyword evidence="4 6" id="KW-0975">Bacterial flagellum</keyword>
<dbReference type="InterPro" id="IPR006299">
    <property type="entry name" value="FlgC"/>
</dbReference>
<dbReference type="Proteomes" id="UP000264702">
    <property type="component" value="Unassembled WGS sequence"/>
</dbReference>
<dbReference type="Pfam" id="PF00460">
    <property type="entry name" value="Flg_bb_rod"/>
    <property type="match status" value="1"/>
</dbReference>
<dbReference type="OrthoDB" id="9794148at2"/>
<comment type="caution">
    <text evidence="9">The sequence shown here is derived from an EMBL/GenBank/DDBJ whole genome shotgun (WGS) entry which is preliminary data.</text>
</comment>
<evidence type="ECO:0000313" key="10">
    <source>
        <dbReference type="Proteomes" id="UP000264702"/>
    </source>
</evidence>
<dbReference type="EMBL" id="QVQT01000002">
    <property type="protein sequence ID" value="RFU17420.1"/>
    <property type="molecule type" value="Genomic_DNA"/>
</dbReference>
<evidence type="ECO:0000259" key="8">
    <source>
        <dbReference type="Pfam" id="PF06429"/>
    </source>
</evidence>
<dbReference type="InterPro" id="IPR001444">
    <property type="entry name" value="Flag_bb_rod_N"/>
</dbReference>
<dbReference type="PANTHER" id="PTHR30435:SF2">
    <property type="entry name" value="FLAGELLAR BASAL-BODY ROD PROTEIN FLGC"/>
    <property type="match status" value="1"/>
</dbReference>
<dbReference type="NCBIfam" id="TIGR01395">
    <property type="entry name" value="FlgC"/>
    <property type="match status" value="1"/>
</dbReference>
<comment type="subunit">
    <text evidence="5 6">The basal body constitutes a major portion of the flagellar organelle and consists of four rings (L,P,S, and M) mounted on a central rod. The rod consists of about 26 subunits of FlgG in the distal portion, and FlgB, FlgC and FlgF are thought to build up the proximal portion of the rod with about 6 subunits each.</text>
</comment>
<comment type="subcellular location">
    <subcellularLocation>
        <location evidence="1 6">Bacterial flagellum basal body</location>
    </subcellularLocation>
</comment>
<sequence>MNLFGVMEVSGSALKAERIRAEVVAANMANAETTRTPEGGPYRRHHVVFTAAPGTQSAFGNVLLGETGVLGGTSTTAFPVGAPIGAEAEDEAQIGGVEVSAVVEDKASVLKRYDPQHPDADANGFVSYPDINPVTEMVDLMGAERAYGLNSSAVQATKGMISSSIDILK</sequence>
<keyword evidence="9" id="KW-0282">Flagellum</keyword>
<name>A0A372IR40_9BACT</name>
<dbReference type="InterPro" id="IPR019776">
    <property type="entry name" value="Flagellar_basal_body_rod_CS"/>
</dbReference>
<evidence type="ECO:0000256" key="2">
    <source>
        <dbReference type="ARBA" id="ARBA00009677"/>
    </source>
</evidence>
<dbReference type="Pfam" id="PF06429">
    <property type="entry name" value="Flg_bbr_C"/>
    <property type="match status" value="1"/>
</dbReference>
<evidence type="ECO:0000256" key="4">
    <source>
        <dbReference type="ARBA" id="ARBA00023143"/>
    </source>
</evidence>
<evidence type="ECO:0000256" key="1">
    <source>
        <dbReference type="ARBA" id="ARBA00004117"/>
    </source>
</evidence>
<evidence type="ECO:0000313" key="9">
    <source>
        <dbReference type="EMBL" id="RFU17420.1"/>
    </source>
</evidence>
<accession>A0A372IR40</accession>
<dbReference type="PANTHER" id="PTHR30435">
    <property type="entry name" value="FLAGELLAR PROTEIN"/>
    <property type="match status" value="1"/>
</dbReference>
<dbReference type="PROSITE" id="PS00588">
    <property type="entry name" value="FLAGELLA_BB_ROD"/>
    <property type="match status" value="1"/>
</dbReference>
<evidence type="ECO:0000256" key="3">
    <source>
        <dbReference type="ARBA" id="ARBA00017941"/>
    </source>
</evidence>
<organism evidence="9 10">
    <name type="scientific">Paracidobacterium acidisoli</name>
    <dbReference type="NCBI Taxonomy" id="2303751"/>
    <lineage>
        <taxon>Bacteria</taxon>
        <taxon>Pseudomonadati</taxon>
        <taxon>Acidobacteriota</taxon>
        <taxon>Terriglobia</taxon>
        <taxon>Terriglobales</taxon>
        <taxon>Acidobacteriaceae</taxon>
        <taxon>Paracidobacterium</taxon>
    </lineage>
</organism>
<keyword evidence="9" id="KW-0966">Cell projection</keyword>
<dbReference type="GO" id="GO:0030694">
    <property type="term" value="C:bacterial-type flagellum basal body, rod"/>
    <property type="evidence" value="ECO:0007669"/>
    <property type="project" value="UniProtKB-UniRule"/>
</dbReference>
<keyword evidence="9" id="KW-0969">Cilium</keyword>
<dbReference type="InterPro" id="IPR010930">
    <property type="entry name" value="Flg_bb/hook_C_dom"/>
</dbReference>
<evidence type="ECO:0000256" key="5">
    <source>
        <dbReference type="ARBA" id="ARBA00025933"/>
    </source>
</evidence>
<feature type="domain" description="Flagellar basal-body/hook protein C-terminal" evidence="8">
    <location>
        <begin position="123"/>
        <end position="166"/>
    </location>
</feature>
<dbReference type="GO" id="GO:0071978">
    <property type="term" value="P:bacterial-type flagellum-dependent swarming motility"/>
    <property type="evidence" value="ECO:0007669"/>
    <property type="project" value="TreeGrafter"/>
</dbReference>
<comment type="similarity">
    <text evidence="2">Belongs to the flagella basal body rod proteins family.</text>
</comment>